<protein>
    <submittedName>
        <fullName evidence="1">Uncharacterized protein</fullName>
    </submittedName>
</protein>
<evidence type="ECO:0000313" key="1">
    <source>
        <dbReference type="EMBL" id="QBK91003.1"/>
    </source>
</evidence>
<proteinExistence type="predicted"/>
<sequence length="144" mass="16578">MDQEEQKPKIDNSKFSNPDGYVLVVVNDMPYHEGVEYWFDSDLQKLINLTIEEWDWMGTGETCLGRFKYGQKAYIIEDILPLSEEEGEKFGSFDPELYPPIETEDTYESVYFCLSCERFQSSSGECPNCQSKLHLAGDGSIPLY</sequence>
<name>A0A481Z533_9VIRU</name>
<dbReference type="EMBL" id="MK500506">
    <property type="protein sequence ID" value="QBK91003.1"/>
    <property type="molecule type" value="Genomic_DNA"/>
</dbReference>
<reference evidence="1" key="1">
    <citation type="journal article" date="2019" name="MBio">
        <title>Virus Genomes from Deep Sea Sediments Expand the Ocean Megavirome and Support Independent Origins of Viral Gigantism.</title>
        <authorList>
            <person name="Backstrom D."/>
            <person name="Yutin N."/>
            <person name="Jorgensen S.L."/>
            <person name="Dharamshi J."/>
            <person name="Homa F."/>
            <person name="Zaremba-Niedwiedzka K."/>
            <person name="Spang A."/>
            <person name="Wolf Y.I."/>
            <person name="Koonin E.V."/>
            <person name="Ettema T.J."/>
        </authorList>
    </citation>
    <scope>NUCLEOTIDE SEQUENCE</scope>
</reference>
<gene>
    <name evidence="1" type="ORF">LCPAC201_03040</name>
</gene>
<organism evidence="1">
    <name type="scientific">Pithovirus LCPAC201</name>
    <dbReference type="NCBI Taxonomy" id="2506591"/>
    <lineage>
        <taxon>Viruses</taxon>
        <taxon>Pithoviruses</taxon>
    </lineage>
</organism>
<accession>A0A481Z533</accession>